<reference evidence="2" key="1">
    <citation type="submission" date="2020-01" db="EMBL/GenBank/DDBJ databases">
        <authorList>
            <consortium name="DOE Joint Genome Institute"/>
            <person name="Haridas S."/>
            <person name="Albert R."/>
            <person name="Binder M."/>
            <person name="Bloem J."/>
            <person name="Labutti K."/>
            <person name="Salamov A."/>
            <person name="Andreopoulos B."/>
            <person name="Baker S.E."/>
            <person name="Barry K."/>
            <person name="Bills G."/>
            <person name="Bluhm B.H."/>
            <person name="Cannon C."/>
            <person name="Castanera R."/>
            <person name="Culley D.E."/>
            <person name="Daum C."/>
            <person name="Ezra D."/>
            <person name="Gonzalez J.B."/>
            <person name="Henrissat B."/>
            <person name="Kuo A."/>
            <person name="Liang C."/>
            <person name="Lipzen A."/>
            <person name="Lutzoni F."/>
            <person name="Magnuson J."/>
            <person name="Mondo S."/>
            <person name="Nolan M."/>
            <person name="Ohm R."/>
            <person name="Pangilinan J."/>
            <person name="Park H.-J."/>
            <person name="Ramirez L."/>
            <person name="Alfaro M."/>
            <person name="Sun H."/>
            <person name="Tritt A."/>
            <person name="Yoshinaga Y."/>
            <person name="Zwiers L.-H."/>
            <person name="Turgeon B.G."/>
            <person name="Goodwin S.B."/>
            <person name="Spatafora J.W."/>
            <person name="Crous P.W."/>
            <person name="Grigoriev I.V."/>
        </authorList>
    </citation>
    <scope>NUCLEOTIDE SEQUENCE</scope>
    <source>
        <strain evidence="2">CBS 342.82</strain>
    </source>
</reference>
<protein>
    <recommendedName>
        <fullName evidence="3">ADP-ribosylation</fullName>
    </recommendedName>
</protein>
<organism evidence="2">
    <name type="scientific">Dissoconium aciculare CBS 342.82</name>
    <dbReference type="NCBI Taxonomy" id="1314786"/>
    <lineage>
        <taxon>Eukaryota</taxon>
        <taxon>Fungi</taxon>
        <taxon>Dikarya</taxon>
        <taxon>Ascomycota</taxon>
        <taxon>Pezizomycotina</taxon>
        <taxon>Dothideomycetes</taxon>
        <taxon>Dothideomycetidae</taxon>
        <taxon>Mycosphaerellales</taxon>
        <taxon>Dissoconiaceae</taxon>
        <taxon>Dissoconium</taxon>
    </lineage>
</organism>
<dbReference type="OrthoDB" id="2119228at2759"/>
<reference evidence="2" key="3">
    <citation type="submission" date="2025-08" db="UniProtKB">
        <authorList>
            <consortium name="RefSeq"/>
        </authorList>
    </citation>
    <scope>IDENTIFICATION</scope>
    <source>
        <strain evidence="2">CBS 342.82</strain>
    </source>
</reference>
<dbReference type="AlphaFoldDB" id="A0A6J3LP76"/>
<name>A0A6J3LP76_9PEZI</name>
<evidence type="ECO:0000313" key="2">
    <source>
        <dbReference type="RefSeq" id="XP_033454802.1"/>
    </source>
</evidence>
<keyword evidence="1" id="KW-1185">Reference proteome</keyword>
<accession>A0A6J3LP76</accession>
<proteinExistence type="predicted"/>
<dbReference type="RefSeq" id="XP_033454802.1">
    <property type="nucleotide sequence ID" value="XM_033608602.1"/>
</dbReference>
<evidence type="ECO:0000313" key="1">
    <source>
        <dbReference type="Proteomes" id="UP000504637"/>
    </source>
</evidence>
<evidence type="ECO:0008006" key="3">
    <source>
        <dbReference type="Google" id="ProtNLM"/>
    </source>
</evidence>
<reference evidence="2" key="2">
    <citation type="submission" date="2020-04" db="EMBL/GenBank/DDBJ databases">
        <authorList>
            <consortium name="NCBI Genome Project"/>
        </authorList>
    </citation>
    <scope>NUCLEOTIDE SEQUENCE</scope>
    <source>
        <strain evidence="2">CBS 342.82</strain>
    </source>
</reference>
<dbReference type="GeneID" id="54366402"/>
<sequence length="250" mass="27774">MIKGHNRGIYTDSKTSSMARAISLRTILALLFAFVFQIAFAAPTECNSISDHTSACNIDLDIRDLLKRYSGNPRGKVGTGGPAKSDYPSDEEIRKAYLKPSGPHVFYSGIGADTTDPYAFSQKVGGVILRNAFPKKYLNQNKRSEEWLGDFWDRTSGIFAELAPLDNAYIVSEFHKDTIQDCSIWTRIESPTLKAKATIKTITLVDRSNFDNKKVIYTKSQSKREAKVPITKPVPAKRVKACDGAVVDTR</sequence>
<dbReference type="Proteomes" id="UP000504637">
    <property type="component" value="Unplaced"/>
</dbReference>
<gene>
    <name evidence="2" type="ORF">K489DRAFT_435632</name>
</gene>